<accession>A0A848IL19</accession>
<sequence length="212" mass="23352">MNAIDSLLQTSFPSVMVPMRESVVALDRPGERLLIAADGVYLEVVRSWIRVVRRIAKYDVATAIPYGRVDAVTQQLCGPVPPQLIAEFRAMARKDHPVEVMAWIVWNALTGAFRIVQLTARSQGSGHIEGYQRPDLAEGEHLVVDCHSHGAHEAYFSPTDNDDDVFDVKFAFVLGECGSDRPSTAFRLCAKGIFEKSAVPLSWRSVLGAEVA</sequence>
<organism evidence="8 9">
    <name type="scientific">Paraburkholderia polaris</name>
    <dbReference type="NCBI Taxonomy" id="2728848"/>
    <lineage>
        <taxon>Bacteria</taxon>
        <taxon>Pseudomonadati</taxon>
        <taxon>Pseudomonadota</taxon>
        <taxon>Betaproteobacteria</taxon>
        <taxon>Burkholderiales</taxon>
        <taxon>Burkholderiaceae</taxon>
        <taxon>Paraburkholderia</taxon>
    </lineage>
</organism>
<dbReference type="RefSeq" id="WP_169488384.1">
    <property type="nucleotide sequence ID" value="NZ_JABBGJ010000031.1"/>
</dbReference>
<keyword evidence="4" id="KW-0862">Zinc</keyword>
<evidence type="ECO:0000256" key="3">
    <source>
        <dbReference type="ARBA" id="ARBA00022801"/>
    </source>
</evidence>
<dbReference type="NCBIfam" id="TIGR03735">
    <property type="entry name" value="PRTRC_A"/>
    <property type="match status" value="1"/>
</dbReference>
<dbReference type="EMBL" id="JABBGJ010000031">
    <property type="protein sequence ID" value="NMM01556.1"/>
    <property type="molecule type" value="Genomic_DNA"/>
</dbReference>
<proteinExistence type="predicted"/>
<dbReference type="AlphaFoldDB" id="A0A848IL19"/>
<evidence type="ECO:0000256" key="5">
    <source>
        <dbReference type="ARBA" id="ARBA00023049"/>
    </source>
</evidence>
<keyword evidence="1" id="KW-0645">Protease</keyword>
<evidence type="ECO:0000259" key="7">
    <source>
        <dbReference type="Pfam" id="PF14464"/>
    </source>
</evidence>
<dbReference type="InterPro" id="IPR028090">
    <property type="entry name" value="JAB_dom_prok"/>
</dbReference>
<keyword evidence="5" id="KW-0482">Metalloprotease</keyword>
<reference evidence="8 9" key="1">
    <citation type="submission" date="2020-04" db="EMBL/GenBank/DDBJ databases">
        <title>Paraburkholderia sp. RP-4-7 isolated from soil.</title>
        <authorList>
            <person name="Dahal R.H."/>
        </authorList>
    </citation>
    <scope>NUCLEOTIDE SEQUENCE [LARGE SCALE GENOMIC DNA]</scope>
    <source>
        <strain evidence="8 9">RP-4-7</strain>
    </source>
</reference>
<evidence type="ECO:0000259" key="6">
    <source>
        <dbReference type="Pfam" id="PF09436"/>
    </source>
</evidence>
<dbReference type="InterPro" id="IPR018560">
    <property type="entry name" value="DUF2016"/>
</dbReference>
<dbReference type="InterPro" id="IPR022499">
    <property type="entry name" value="PRTRC_protein-A"/>
</dbReference>
<keyword evidence="2" id="KW-0479">Metal-binding</keyword>
<dbReference type="GO" id="GO:0008237">
    <property type="term" value="F:metallopeptidase activity"/>
    <property type="evidence" value="ECO:0007669"/>
    <property type="project" value="UniProtKB-KW"/>
</dbReference>
<evidence type="ECO:0000313" key="8">
    <source>
        <dbReference type="EMBL" id="NMM01556.1"/>
    </source>
</evidence>
<feature type="domain" description="JAB" evidence="7">
    <location>
        <begin position="82"/>
        <end position="180"/>
    </location>
</feature>
<dbReference type="Proteomes" id="UP000544134">
    <property type="component" value="Unassembled WGS sequence"/>
</dbReference>
<dbReference type="Pfam" id="PF09436">
    <property type="entry name" value="DUF2016"/>
    <property type="match status" value="1"/>
</dbReference>
<dbReference type="GO" id="GO:0046872">
    <property type="term" value="F:metal ion binding"/>
    <property type="evidence" value="ECO:0007669"/>
    <property type="project" value="UniProtKB-KW"/>
</dbReference>
<dbReference type="GO" id="GO:0006508">
    <property type="term" value="P:proteolysis"/>
    <property type="evidence" value="ECO:0007669"/>
    <property type="project" value="UniProtKB-KW"/>
</dbReference>
<evidence type="ECO:0000256" key="2">
    <source>
        <dbReference type="ARBA" id="ARBA00022723"/>
    </source>
</evidence>
<evidence type="ECO:0000256" key="4">
    <source>
        <dbReference type="ARBA" id="ARBA00022833"/>
    </source>
</evidence>
<comment type="caution">
    <text evidence="8">The sequence shown here is derived from an EMBL/GenBank/DDBJ whole genome shotgun (WGS) entry which is preliminary data.</text>
</comment>
<evidence type="ECO:0000313" key="9">
    <source>
        <dbReference type="Proteomes" id="UP000544134"/>
    </source>
</evidence>
<gene>
    <name evidence="8" type="ORF">HHL24_26910</name>
</gene>
<name>A0A848IL19_9BURK</name>
<evidence type="ECO:0000256" key="1">
    <source>
        <dbReference type="ARBA" id="ARBA00022670"/>
    </source>
</evidence>
<protein>
    <submittedName>
        <fullName evidence="8">PRTRC system protein A</fullName>
    </submittedName>
</protein>
<dbReference type="SUPFAM" id="SSF102712">
    <property type="entry name" value="JAB1/MPN domain"/>
    <property type="match status" value="1"/>
</dbReference>
<dbReference type="Pfam" id="PF14464">
    <property type="entry name" value="Prok-JAB"/>
    <property type="match status" value="1"/>
</dbReference>
<keyword evidence="9" id="KW-1185">Reference proteome</keyword>
<keyword evidence="3" id="KW-0378">Hydrolase</keyword>
<feature type="domain" description="DUF2016" evidence="6">
    <location>
        <begin position="2"/>
        <end position="73"/>
    </location>
</feature>